<dbReference type="AlphaFoldDB" id="A0A517SGJ6"/>
<protein>
    <submittedName>
        <fullName evidence="1">Ubiquinone/menaquinone biosynthesis methyltransferase</fullName>
    </submittedName>
</protein>
<dbReference type="InterPro" id="IPR029063">
    <property type="entry name" value="SAM-dependent_MTases_sf"/>
</dbReference>
<gene>
    <name evidence="1" type="ORF">Pan44_32910</name>
</gene>
<sequence length="254" mass="28433">MSGDDQQQWNSPQAAVFQERAAHYADFYSDKKSSITYNFHRRLEIASDFASGFSGALLDCASGTGEVTESILSSGRFREATVVDLSTNMLQQARQRLERHEGKIRFDFVNQDIFSFRPTNVSGSYNLILCLGLIAHTGRLEELLRHLGAMLAPGGGILLQSSLSGHVGNRLKTMWTGRRSEQQEGYKISYFRLDDIEKGVEAAGLTIRRQQRYRLGIPFANRIWPAGVYGAERLLDVVARRIGGEAVFLLQRPS</sequence>
<dbReference type="SUPFAM" id="SSF53335">
    <property type="entry name" value="S-adenosyl-L-methionine-dependent methyltransferases"/>
    <property type="match status" value="1"/>
</dbReference>
<dbReference type="Pfam" id="PF13489">
    <property type="entry name" value="Methyltransf_23"/>
    <property type="match status" value="1"/>
</dbReference>
<evidence type="ECO:0000313" key="1">
    <source>
        <dbReference type="EMBL" id="QDT55248.1"/>
    </source>
</evidence>
<reference evidence="1 2" key="1">
    <citation type="submission" date="2019-02" db="EMBL/GenBank/DDBJ databases">
        <title>Deep-cultivation of Planctomycetes and their phenomic and genomic characterization uncovers novel biology.</title>
        <authorList>
            <person name="Wiegand S."/>
            <person name="Jogler M."/>
            <person name="Boedeker C."/>
            <person name="Pinto D."/>
            <person name="Vollmers J."/>
            <person name="Rivas-Marin E."/>
            <person name="Kohn T."/>
            <person name="Peeters S.H."/>
            <person name="Heuer A."/>
            <person name="Rast P."/>
            <person name="Oberbeckmann S."/>
            <person name="Bunk B."/>
            <person name="Jeske O."/>
            <person name="Meyerdierks A."/>
            <person name="Storesund J.E."/>
            <person name="Kallscheuer N."/>
            <person name="Luecker S."/>
            <person name="Lage O.M."/>
            <person name="Pohl T."/>
            <person name="Merkel B.J."/>
            <person name="Hornburger P."/>
            <person name="Mueller R.-W."/>
            <person name="Bruemmer F."/>
            <person name="Labrenz M."/>
            <person name="Spormann A.M."/>
            <person name="Op den Camp H."/>
            <person name="Overmann J."/>
            <person name="Amann R."/>
            <person name="Jetten M.S.M."/>
            <person name="Mascher T."/>
            <person name="Medema M.H."/>
            <person name="Devos D.P."/>
            <person name="Kaster A.-K."/>
            <person name="Ovreas L."/>
            <person name="Rohde M."/>
            <person name="Galperin M.Y."/>
            <person name="Jogler C."/>
        </authorList>
    </citation>
    <scope>NUCLEOTIDE SEQUENCE [LARGE SCALE GENOMIC DNA]</scope>
    <source>
        <strain evidence="1 2">Pan44</strain>
    </source>
</reference>
<dbReference type="EMBL" id="CP036271">
    <property type="protein sequence ID" value="QDT55248.1"/>
    <property type="molecule type" value="Genomic_DNA"/>
</dbReference>
<dbReference type="PANTHER" id="PTHR43861">
    <property type="entry name" value="TRANS-ACONITATE 2-METHYLTRANSFERASE-RELATED"/>
    <property type="match status" value="1"/>
</dbReference>
<dbReference type="Proteomes" id="UP000315700">
    <property type="component" value="Chromosome"/>
</dbReference>
<organism evidence="1 2">
    <name type="scientific">Caulifigura coniformis</name>
    <dbReference type="NCBI Taxonomy" id="2527983"/>
    <lineage>
        <taxon>Bacteria</taxon>
        <taxon>Pseudomonadati</taxon>
        <taxon>Planctomycetota</taxon>
        <taxon>Planctomycetia</taxon>
        <taxon>Planctomycetales</taxon>
        <taxon>Planctomycetaceae</taxon>
        <taxon>Caulifigura</taxon>
    </lineage>
</organism>
<keyword evidence="1" id="KW-0830">Ubiquinone</keyword>
<keyword evidence="1" id="KW-0808">Transferase</keyword>
<dbReference type="GO" id="GO:0032259">
    <property type="term" value="P:methylation"/>
    <property type="evidence" value="ECO:0007669"/>
    <property type="project" value="UniProtKB-KW"/>
</dbReference>
<name>A0A517SGJ6_9PLAN</name>
<dbReference type="InParanoid" id="A0A517SGJ6"/>
<keyword evidence="1" id="KW-0489">Methyltransferase</keyword>
<dbReference type="Gene3D" id="3.40.50.150">
    <property type="entry name" value="Vaccinia Virus protein VP39"/>
    <property type="match status" value="1"/>
</dbReference>
<dbReference type="GO" id="GO:0008168">
    <property type="term" value="F:methyltransferase activity"/>
    <property type="evidence" value="ECO:0007669"/>
    <property type="project" value="UniProtKB-KW"/>
</dbReference>
<keyword evidence="2" id="KW-1185">Reference proteome</keyword>
<dbReference type="RefSeq" id="WP_145031020.1">
    <property type="nucleotide sequence ID" value="NZ_CP036271.1"/>
</dbReference>
<proteinExistence type="predicted"/>
<dbReference type="FunCoup" id="A0A517SGJ6">
    <property type="interactions" value="412"/>
</dbReference>
<evidence type="ECO:0000313" key="2">
    <source>
        <dbReference type="Proteomes" id="UP000315700"/>
    </source>
</evidence>
<dbReference type="CDD" id="cd02440">
    <property type="entry name" value="AdoMet_MTases"/>
    <property type="match status" value="1"/>
</dbReference>
<accession>A0A517SGJ6</accession>
<dbReference type="KEGG" id="ccos:Pan44_32910"/>
<dbReference type="OrthoDB" id="649979at2"/>